<feature type="compositionally biased region" description="Low complexity" evidence="1">
    <location>
        <begin position="541"/>
        <end position="553"/>
    </location>
</feature>
<feature type="compositionally biased region" description="Basic and acidic residues" evidence="1">
    <location>
        <begin position="304"/>
        <end position="323"/>
    </location>
</feature>
<accession>A0A3Q2UPN4</accession>
<feature type="region of interest" description="Disordered" evidence="1">
    <location>
        <begin position="683"/>
        <end position="729"/>
    </location>
</feature>
<feature type="region of interest" description="Disordered" evidence="1">
    <location>
        <begin position="486"/>
        <end position="639"/>
    </location>
</feature>
<reference evidence="3" key="2">
    <citation type="submission" date="2025-09" db="UniProtKB">
        <authorList>
            <consortium name="Ensembl"/>
        </authorList>
    </citation>
    <scope>IDENTIFICATION</scope>
</reference>
<dbReference type="AlphaFoldDB" id="A0A3Q2UPN4"/>
<feature type="domain" description="C2H2-type" evidence="2">
    <location>
        <begin position="147"/>
        <end position="170"/>
    </location>
</feature>
<feature type="region of interest" description="Disordered" evidence="1">
    <location>
        <begin position="1"/>
        <end position="43"/>
    </location>
</feature>
<feature type="compositionally biased region" description="Basic residues" evidence="1">
    <location>
        <begin position="1"/>
        <end position="12"/>
    </location>
</feature>
<feature type="compositionally biased region" description="Polar residues" evidence="1">
    <location>
        <begin position="486"/>
        <end position="501"/>
    </location>
</feature>
<feature type="region of interest" description="Disordered" evidence="1">
    <location>
        <begin position="171"/>
        <end position="225"/>
    </location>
</feature>
<reference evidence="3" key="1">
    <citation type="submission" date="2025-08" db="UniProtKB">
        <authorList>
            <consortium name="Ensembl"/>
        </authorList>
    </citation>
    <scope>IDENTIFICATION</scope>
</reference>
<dbReference type="Ensembl" id="ENSFHET00000029206.1">
    <property type="protein sequence ID" value="ENSFHEP00000034180.1"/>
    <property type="gene ID" value="ENSFHEG00000021757.1"/>
</dbReference>
<evidence type="ECO:0000259" key="2">
    <source>
        <dbReference type="PROSITE" id="PS00028"/>
    </source>
</evidence>
<feature type="compositionally biased region" description="Basic and acidic residues" evidence="1">
    <location>
        <begin position="602"/>
        <end position="633"/>
    </location>
</feature>
<dbReference type="GeneTree" id="ENSGT00390000008748"/>
<dbReference type="Proteomes" id="UP000265000">
    <property type="component" value="Unplaced"/>
</dbReference>
<dbReference type="PANTHER" id="PTHR21564">
    <property type="entry name" value="BRAKELESS PROTEIN"/>
    <property type="match status" value="1"/>
</dbReference>
<dbReference type="GO" id="GO:0005634">
    <property type="term" value="C:nucleus"/>
    <property type="evidence" value="ECO:0007669"/>
    <property type="project" value="TreeGrafter"/>
</dbReference>
<organism evidence="3 4">
    <name type="scientific">Fundulus heteroclitus</name>
    <name type="common">Killifish</name>
    <name type="synonym">Mummichog</name>
    <dbReference type="NCBI Taxonomy" id="8078"/>
    <lineage>
        <taxon>Eukaryota</taxon>
        <taxon>Metazoa</taxon>
        <taxon>Chordata</taxon>
        <taxon>Craniata</taxon>
        <taxon>Vertebrata</taxon>
        <taxon>Euteleostomi</taxon>
        <taxon>Actinopterygii</taxon>
        <taxon>Neopterygii</taxon>
        <taxon>Teleostei</taxon>
        <taxon>Neoteleostei</taxon>
        <taxon>Acanthomorphata</taxon>
        <taxon>Ovalentaria</taxon>
        <taxon>Atherinomorphae</taxon>
        <taxon>Cyprinodontiformes</taxon>
        <taxon>Fundulidae</taxon>
        <taxon>Fundulus</taxon>
    </lineage>
</organism>
<feature type="compositionally biased region" description="Basic and acidic residues" evidence="1">
    <location>
        <begin position="87"/>
        <end position="102"/>
    </location>
</feature>
<feature type="region of interest" description="Disordered" evidence="1">
    <location>
        <begin position="906"/>
        <end position="936"/>
    </location>
</feature>
<feature type="region of interest" description="Disordered" evidence="1">
    <location>
        <begin position="304"/>
        <end position="343"/>
    </location>
</feature>
<dbReference type="InterPro" id="IPR013087">
    <property type="entry name" value="Znf_C2H2_type"/>
</dbReference>
<proteinExistence type="predicted"/>
<feature type="compositionally biased region" description="Basic residues" evidence="1">
    <location>
        <begin position="22"/>
        <end position="33"/>
    </location>
</feature>
<evidence type="ECO:0000313" key="4">
    <source>
        <dbReference type="Proteomes" id="UP000265000"/>
    </source>
</evidence>
<dbReference type="PANTHER" id="PTHR21564:SF4">
    <property type="entry name" value="ZINC FINGER PROTEIN 608"/>
    <property type="match status" value="1"/>
</dbReference>
<feature type="region of interest" description="Disordered" evidence="1">
    <location>
        <begin position="403"/>
        <end position="444"/>
    </location>
</feature>
<keyword evidence="4" id="KW-1185">Reference proteome</keyword>
<feature type="compositionally biased region" description="Polar residues" evidence="1">
    <location>
        <begin position="199"/>
        <end position="216"/>
    </location>
</feature>
<feature type="compositionally biased region" description="Basic and acidic residues" evidence="1">
    <location>
        <begin position="171"/>
        <end position="195"/>
    </location>
</feature>
<protein>
    <submittedName>
        <fullName evidence="3">Zinc finger protein 608</fullName>
    </submittedName>
</protein>
<feature type="compositionally biased region" description="Low complexity" evidence="1">
    <location>
        <begin position="709"/>
        <end position="721"/>
    </location>
</feature>
<sequence length="1020" mass="109723">FPGGRGRGKRMRMAMSEPSHATKVRGLSHHRSRGGGVAGSIHSKGRRASLNLINSNGRAPPSFFTVDDVKSPNITSSIPAGKRKNKPPADLDLSHVSSDDIKNGNGKRIRAKSRSAPSTPLGKSDLSFMDPGGGCASSPPPPILIDCPHPNCTKRYKHINGLRYHQTHAHLEAEEQRKPELGPPKDGESEDRLSDCEDNISNVTYEPPENSTNAHSSSKKPAPLYKVTTVGSPKNRRLLLSADHSPTANSKTRRTSLLKDGLIDDLSNLPIISNMTVVLENCMVPDRSSSVEMPKLEAEGLIDKKGGVSDKGKKANGKVEKLSKSRTNRPIAPAPAPPKLIAIPNTTYPTSTADVAPPQQPSPVAAVGLASKNLSLKPIKPKLSIVVEPNLVKATMVACKETRKKEKRKLKDKHNKEPANRTSNGDSSVLKGEEAGIGPKGGVKEISGSLLKEHLSKQDVMNGLTESQESRMASIRAEADKVYTFTDNAPSPSIGGSSRLDSSLAADGGSKNDSPAYSDISDAGDDGGSSECRSDGLRPKSSSSSSSEVSSSSNHANSGKTPPTALKEPQSPYYHGYDPYYLQGYMQPERQSGGPVAFHKNSPHDGKGKDRKEEVKDDVKISSHEFSDPKKGDGPPQSQLQLAMSQTQTALAQSLYYGQYSRGLYMDQKLLLASKCCDQTLTAKQRGQGLRDGEDVKHVSMKDCDDIKSPSSSSSSSSSSSLHNPNSQTDLDSNVSFSSVSFSLYGPAWAHRLAHSKYSELQSQHGENVEEGEAGIGKEWGATVEPAGAQMTSGGVGVDAKKSRAHGLQDFPPAIGTEDADRHEGLKDQEREPMGGLSEESQSARAAVSPPMTPQQPYVQYQHSSFSPYLAMCEGSGGSYRGVSPTLVHNYPGFHYPLYGKTAGREESEVIPPSRGETASGKLIGESSSSSSFQTQNESRVCLFSAQPGDKGSPDGERDVERERNHVSFARHLHTHHHTHLGMSYNLMSGQFDIYQGTEIRQNLIPRFKGCIVALKRSCF</sequence>
<feature type="compositionally biased region" description="Basic and acidic residues" evidence="1">
    <location>
        <begin position="689"/>
        <end position="708"/>
    </location>
</feature>
<dbReference type="GO" id="GO:0006357">
    <property type="term" value="P:regulation of transcription by RNA polymerase II"/>
    <property type="evidence" value="ECO:0007669"/>
    <property type="project" value="TreeGrafter"/>
</dbReference>
<evidence type="ECO:0000313" key="3">
    <source>
        <dbReference type="Ensembl" id="ENSFHEP00000034180.1"/>
    </source>
</evidence>
<dbReference type="PROSITE" id="PS00028">
    <property type="entry name" value="ZINC_FINGER_C2H2_1"/>
    <property type="match status" value="1"/>
</dbReference>
<dbReference type="InterPro" id="IPR040010">
    <property type="entry name" value="ZN608/ZN609"/>
</dbReference>
<feature type="region of interest" description="Disordered" evidence="1">
    <location>
        <begin position="72"/>
        <end position="137"/>
    </location>
</feature>
<name>A0A3Q2UPN4_FUNHE</name>
<evidence type="ECO:0000256" key="1">
    <source>
        <dbReference type="SAM" id="MobiDB-lite"/>
    </source>
</evidence>